<dbReference type="InterPro" id="IPR003787">
    <property type="entry name" value="Sulphur_relay_DsrE/F-like"/>
</dbReference>
<proteinExistence type="predicted"/>
<dbReference type="EMBL" id="JAILXK010000002">
    <property type="protein sequence ID" value="MBY4637578.1"/>
    <property type="molecule type" value="Genomic_DNA"/>
</dbReference>
<dbReference type="InterPro" id="IPR027396">
    <property type="entry name" value="DsrEFH-like"/>
</dbReference>
<dbReference type="Gene3D" id="3.40.1260.10">
    <property type="entry name" value="DsrEFH-like"/>
    <property type="match status" value="1"/>
</dbReference>
<comment type="caution">
    <text evidence="1">The sequence shown here is derived from an EMBL/GenBank/DDBJ whole genome shotgun (WGS) entry which is preliminary data.</text>
</comment>
<sequence length="121" mass="12552">MQRLTIIVASADSARLYAALEAAMAWAALGRRARIFAQGEAVALLRAPLAFDGDAARRAAGQLDLAAMLDEAAAMEVELVVCQSGMALAGLTAPDLPPQVKAGGLVSLFAGITPDERLIVY</sequence>
<gene>
    <name evidence="1" type="ORF">K5P26_10570</name>
</gene>
<reference evidence="1" key="1">
    <citation type="submission" date="2021-08" db="EMBL/GenBank/DDBJ databases">
        <title>Sphingopyxis panaciterrulae sp. nov., isolated from the surface water of the Yellow Sea.</title>
        <authorList>
            <person name="Gao Z."/>
            <person name="Zhang D."/>
            <person name="Zhang A."/>
        </authorList>
    </citation>
    <scope>NUCLEOTIDE SEQUENCE</scope>
    <source>
        <strain evidence="1">XHP0097</strain>
    </source>
</reference>
<name>A0ABS7MFC3_9SPHN</name>
<accession>A0ABS7MFC3</accession>
<protein>
    <submittedName>
        <fullName evidence="1">DsrE family protein</fullName>
    </submittedName>
</protein>
<dbReference type="SUPFAM" id="SSF75169">
    <property type="entry name" value="DsrEFH-like"/>
    <property type="match status" value="1"/>
</dbReference>
<dbReference type="RefSeq" id="WP_201928327.1">
    <property type="nucleotide sequence ID" value="NZ_JAERPO010000002.1"/>
</dbReference>
<organism evidence="1 2">
    <name type="scientific">Sphingopyxis jiangsuensis</name>
    <dbReference type="NCBI Taxonomy" id="2871171"/>
    <lineage>
        <taxon>Bacteria</taxon>
        <taxon>Pseudomonadati</taxon>
        <taxon>Pseudomonadota</taxon>
        <taxon>Alphaproteobacteria</taxon>
        <taxon>Sphingomonadales</taxon>
        <taxon>Sphingomonadaceae</taxon>
        <taxon>Sphingopyxis</taxon>
    </lineage>
</organism>
<keyword evidence="2" id="KW-1185">Reference proteome</keyword>
<dbReference type="Proteomes" id="UP001166571">
    <property type="component" value="Unassembled WGS sequence"/>
</dbReference>
<evidence type="ECO:0000313" key="1">
    <source>
        <dbReference type="EMBL" id="MBY4637578.1"/>
    </source>
</evidence>
<dbReference type="Pfam" id="PF02635">
    <property type="entry name" value="DsrE"/>
    <property type="match status" value="1"/>
</dbReference>
<evidence type="ECO:0000313" key="2">
    <source>
        <dbReference type="Proteomes" id="UP001166571"/>
    </source>
</evidence>